<feature type="transmembrane region" description="Helical" evidence="7">
    <location>
        <begin position="359"/>
        <end position="384"/>
    </location>
</feature>
<dbReference type="Pfam" id="PF02487">
    <property type="entry name" value="CLN3"/>
    <property type="match status" value="1"/>
</dbReference>
<gene>
    <name evidence="8" type="ORF">CCMP2556_LOCUS46362</name>
</gene>
<reference evidence="8 9" key="1">
    <citation type="submission" date="2024-02" db="EMBL/GenBank/DDBJ databases">
        <authorList>
            <person name="Chen Y."/>
            <person name="Shah S."/>
            <person name="Dougan E. K."/>
            <person name="Thang M."/>
            <person name="Chan C."/>
        </authorList>
    </citation>
    <scope>NUCLEOTIDE SEQUENCE [LARGE SCALE GENOMIC DNA]</scope>
</reference>
<evidence type="ECO:0000313" key="8">
    <source>
        <dbReference type="EMBL" id="CAK9097740.1"/>
    </source>
</evidence>
<feature type="transmembrane region" description="Helical" evidence="7">
    <location>
        <begin position="58"/>
        <end position="77"/>
    </location>
</feature>
<comment type="subcellular location">
    <subcellularLocation>
        <location evidence="1">Endomembrane system</location>
        <topology evidence="1">Multi-pass membrane protein</topology>
    </subcellularLocation>
</comment>
<dbReference type="EMBL" id="CAXAMN010025772">
    <property type="protein sequence ID" value="CAK9097740.1"/>
    <property type="molecule type" value="Genomic_DNA"/>
</dbReference>
<keyword evidence="9" id="KW-1185">Reference proteome</keyword>
<feature type="transmembrane region" description="Helical" evidence="7">
    <location>
        <begin position="113"/>
        <end position="136"/>
    </location>
</feature>
<evidence type="ECO:0000313" key="9">
    <source>
        <dbReference type="Proteomes" id="UP001642484"/>
    </source>
</evidence>
<evidence type="ECO:0008006" key="10">
    <source>
        <dbReference type="Google" id="ProtNLM"/>
    </source>
</evidence>
<feature type="transmembrane region" description="Helical" evidence="7">
    <location>
        <begin position="175"/>
        <end position="200"/>
    </location>
</feature>
<evidence type="ECO:0000256" key="4">
    <source>
        <dbReference type="ARBA" id="ARBA00022692"/>
    </source>
</evidence>
<dbReference type="InterPro" id="IPR036259">
    <property type="entry name" value="MFS_trans_sf"/>
</dbReference>
<name>A0ABP0RAY4_9DINO</name>
<feature type="transmembrane region" description="Helical" evidence="7">
    <location>
        <begin position="143"/>
        <end position="163"/>
    </location>
</feature>
<feature type="transmembrane region" description="Helical" evidence="7">
    <location>
        <begin position="290"/>
        <end position="307"/>
    </location>
</feature>
<sequence length="463" mass="51814">MTHRSPSDEASLEQPIASHRMRERCRPYRMYIAFWILGLLNNFLWVTMNAGANSINKAGIGMVYLANVVPSLTMKLTGPYWFHFVSYRVRMVWMALLMVLSLGTVAWGESPYLKLVGVAFCSVACGMGEASLLAMASFYDAQVCLSAWSSGTGFSGIAGYLWSLTFDGLDICFQVQLMVALWIPVAWLFTFFVLLGVPWIDKVRHQARCAESEETQDLDCHGPPGRRWVATASLSVKERFHFTLRLWPYTVPLFWVYAAEYLIQSGFWAAMGFPITDPISRRHWYKWSNFTYQIGVFVSRTFFLCLCNSRKVLWLGGLLQAPCAFHPSVNHNSDRSQIDDLEFPSSSWSSAPRMPFGHWWLLFPALCVGFLGGGVYVGAFTLLAQEQPSAYVELALSSASVADTFGMILASSLGFMVQGCIFGVMKVLDTAPDFTCGFDFWDTENSTVSAPSFAKYCFPGVQG</sequence>
<evidence type="ECO:0000256" key="2">
    <source>
        <dbReference type="ARBA" id="ARBA00007467"/>
    </source>
</evidence>
<keyword evidence="5 7" id="KW-1133">Transmembrane helix</keyword>
<dbReference type="InterPro" id="IPR003492">
    <property type="entry name" value="Battenin_disease_Cln3"/>
</dbReference>
<dbReference type="PANTHER" id="PTHR10981:SF0">
    <property type="entry name" value="BATTENIN"/>
    <property type="match status" value="1"/>
</dbReference>
<protein>
    <recommendedName>
        <fullName evidence="10">Battenin</fullName>
    </recommendedName>
</protein>
<accession>A0ABP0RAY4</accession>
<feature type="transmembrane region" description="Helical" evidence="7">
    <location>
        <begin position="404"/>
        <end position="425"/>
    </location>
</feature>
<dbReference type="SUPFAM" id="SSF103473">
    <property type="entry name" value="MFS general substrate transporter"/>
    <property type="match status" value="1"/>
</dbReference>
<comment type="caution">
    <text evidence="8">The sequence shown here is derived from an EMBL/GenBank/DDBJ whole genome shotgun (WGS) entry which is preliminary data.</text>
</comment>
<keyword evidence="6 7" id="KW-0472">Membrane</keyword>
<keyword evidence="4 7" id="KW-0812">Transmembrane</keyword>
<dbReference type="Proteomes" id="UP001642484">
    <property type="component" value="Unassembled WGS sequence"/>
</dbReference>
<dbReference type="PRINTS" id="PR01315">
    <property type="entry name" value="BATTENIN"/>
</dbReference>
<keyword evidence="3" id="KW-0813">Transport</keyword>
<dbReference type="PANTHER" id="PTHR10981">
    <property type="entry name" value="BATTENIN"/>
    <property type="match status" value="1"/>
</dbReference>
<feature type="transmembrane region" description="Helical" evidence="7">
    <location>
        <begin position="28"/>
        <end position="46"/>
    </location>
</feature>
<evidence type="ECO:0000256" key="5">
    <source>
        <dbReference type="ARBA" id="ARBA00022989"/>
    </source>
</evidence>
<comment type="similarity">
    <text evidence="2 7">Belongs to the battenin family.</text>
</comment>
<feature type="transmembrane region" description="Helical" evidence="7">
    <location>
        <begin position="89"/>
        <end position="107"/>
    </location>
</feature>
<feature type="transmembrane region" description="Helical" evidence="7">
    <location>
        <begin position="246"/>
        <end position="270"/>
    </location>
</feature>
<organism evidence="8 9">
    <name type="scientific">Durusdinium trenchii</name>
    <dbReference type="NCBI Taxonomy" id="1381693"/>
    <lineage>
        <taxon>Eukaryota</taxon>
        <taxon>Sar</taxon>
        <taxon>Alveolata</taxon>
        <taxon>Dinophyceae</taxon>
        <taxon>Suessiales</taxon>
        <taxon>Symbiodiniaceae</taxon>
        <taxon>Durusdinium</taxon>
    </lineage>
</organism>
<evidence type="ECO:0000256" key="3">
    <source>
        <dbReference type="ARBA" id="ARBA00022448"/>
    </source>
</evidence>
<evidence type="ECO:0000256" key="7">
    <source>
        <dbReference type="RuleBase" id="RU361113"/>
    </source>
</evidence>
<proteinExistence type="inferred from homology"/>
<evidence type="ECO:0000256" key="6">
    <source>
        <dbReference type="ARBA" id="ARBA00023136"/>
    </source>
</evidence>
<evidence type="ECO:0000256" key="1">
    <source>
        <dbReference type="ARBA" id="ARBA00004127"/>
    </source>
</evidence>